<dbReference type="SUPFAM" id="SSF53474">
    <property type="entry name" value="alpha/beta-Hydrolases"/>
    <property type="match status" value="1"/>
</dbReference>
<proteinExistence type="predicted"/>
<sequence length="139" mass="15946">MLCILDGHYNPSHFSNEVHSDEERLSYLLEVIEGRPISPNTLTPEKVLHSLGLGSLNDQEKQSIFKRLKVHLQMLYKYHPKPYKGTLHLFQSVAEPPEKSWEDLVNGNVEVTTMHGKHLSMLTQSSLQTLIQFIAKQLQ</sequence>
<evidence type="ECO:0000313" key="2">
    <source>
        <dbReference type="Proteomes" id="UP000218775"/>
    </source>
</evidence>
<evidence type="ECO:0000313" key="1">
    <source>
        <dbReference type="EMBL" id="PCI76465.1"/>
    </source>
</evidence>
<dbReference type="AlphaFoldDB" id="A0A2A4X323"/>
<accession>A0A2A4X323</accession>
<dbReference type="InterPro" id="IPR029058">
    <property type="entry name" value="AB_hydrolase_fold"/>
</dbReference>
<dbReference type="Proteomes" id="UP000218775">
    <property type="component" value="Unassembled WGS sequence"/>
</dbReference>
<comment type="caution">
    <text evidence="1">The sequence shown here is derived from an EMBL/GenBank/DDBJ whole genome shotgun (WGS) entry which is preliminary data.</text>
</comment>
<organism evidence="1 2">
    <name type="scientific">Aerophobetes bacterium</name>
    <dbReference type="NCBI Taxonomy" id="2030807"/>
    <lineage>
        <taxon>Bacteria</taxon>
        <taxon>Candidatus Aerophobota</taxon>
    </lineage>
</organism>
<reference evidence="2" key="1">
    <citation type="submission" date="2017-08" db="EMBL/GenBank/DDBJ databases">
        <title>A dynamic microbial community with high functional redundancy inhabits the cold, oxic subseafloor aquifer.</title>
        <authorList>
            <person name="Tully B.J."/>
            <person name="Wheat C.G."/>
            <person name="Glazer B.T."/>
            <person name="Huber J.A."/>
        </authorList>
    </citation>
    <scope>NUCLEOTIDE SEQUENCE [LARGE SCALE GENOMIC DNA]</scope>
</reference>
<dbReference type="Gene3D" id="3.40.50.1820">
    <property type="entry name" value="alpha/beta hydrolase"/>
    <property type="match status" value="1"/>
</dbReference>
<protein>
    <submittedName>
        <fullName evidence="1">Uncharacterized protein</fullName>
    </submittedName>
</protein>
<dbReference type="EMBL" id="NVUK01000028">
    <property type="protein sequence ID" value="PCI76465.1"/>
    <property type="molecule type" value="Genomic_DNA"/>
</dbReference>
<gene>
    <name evidence="1" type="ORF">COB21_04340</name>
</gene>
<name>A0A2A4X323_UNCAE</name>